<evidence type="ECO:0000313" key="10">
    <source>
        <dbReference type="EMBL" id="KYH34652.1"/>
    </source>
</evidence>
<evidence type="ECO:0000256" key="6">
    <source>
        <dbReference type="ARBA" id="ARBA00023235"/>
    </source>
</evidence>
<dbReference type="GO" id="GO:0009089">
    <property type="term" value="P:lysine biosynthetic process via diaminopimelate"/>
    <property type="evidence" value="ECO:0007669"/>
    <property type="project" value="UniProtKB-UniRule"/>
</dbReference>
<comment type="catalytic activity">
    <reaction evidence="7 8">
        <text>(2S,6S)-2,6-diaminopimelate = meso-2,6-diaminopimelate</text>
        <dbReference type="Rhea" id="RHEA:15393"/>
        <dbReference type="ChEBI" id="CHEBI:57609"/>
        <dbReference type="ChEBI" id="CHEBI:57791"/>
        <dbReference type="EC" id="5.1.1.7"/>
    </reaction>
</comment>
<dbReference type="HAMAP" id="MF_00197">
    <property type="entry name" value="DAP_epimerase"/>
    <property type="match status" value="1"/>
</dbReference>
<feature type="active site" description="Proton acceptor" evidence="8">
    <location>
        <position position="226"/>
    </location>
</feature>
<feature type="site" description="Could be important to modulate the pK values of the two catalytic cysteine residues" evidence="8">
    <location>
        <position position="217"/>
    </location>
</feature>
<comment type="caution">
    <text evidence="10">The sequence shown here is derived from an EMBL/GenBank/DDBJ whole genome shotgun (WGS) entry which is preliminary data.</text>
</comment>
<comment type="subcellular location">
    <subcellularLocation>
        <location evidence="8">Cytoplasm</location>
    </subcellularLocation>
</comment>
<evidence type="ECO:0000256" key="8">
    <source>
        <dbReference type="HAMAP-Rule" id="MF_00197"/>
    </source>
</evidence>
<dbReference type="PATRIC" id="fig|1121338.3.peg.1405"/>
<keyword evidence="6 8" id="KW-0413">Isomerase</keyword>
<feature type="active site" evidence="9">
    <location>
        <position position="77"/>
    </location>
</feature>
<feature type="binding site" evidence="8">
    <location>
        <position position="68"/>
    </location>
    <ligand>
        <name>substrate</name>
    </ligand>
</feature>
<reference evidence="10 11" key="1">
    <citation type="submission" date="2016-02" db="EMBL/GenBank/DDBJ databases">
        <title>Genome sequence of Clostridium tepidiprofundi DSM 19306.</title>
        <authorList>
            <person name="Poehlein A."/>
            <person name="Daniel R."/>
        </authorList>
    </citation>
    <scope>NUCLEOTIDE SEQUENCE [LARGE SCALE GENOMIC DNA]</scope>
    <source>
        <strain evidence="10 11">DSM 19306</strain>
    </source>
</reference>
<feature type="binding site" evidence="8">
    <location>
        <position position="165"/>
    </location>
    <ligand>
        <name>substrate</name>
    </ligand>
</feature>
<evidence type="ECO:0000256" key="4">
    <source>
        <dbReference type="ARBA" id="ARBA00022605"/>
    </source>
</evidence>
<feature type="binding site" evidence="8">
    <location>
        <begin position="227"/>
        <end position="228"/>
    </location>
    <ligand>
        <name>substrate</name>
    </ligand>
</feature>
<feature type="binding site" evidence="8">
    <location>
        <position position="199"/>
    </location>
    <ligand>
        <name>substrate</name>
    </ligand>
</feature>
<evidence type="ECO:0000256" key="5">
    <source>
        <dbReference type="ARBA" id="ARBA00023154"/>
    </source>
</evidence>
<feature type="binding site" evidence="8">
    <location>
        <begin position="78"/>
        <end position="79"/>
    </location>
    <ligand>
        <name>substrate</name>
    </ligand>
</feature>
<dbReference type="InterPro" id="IPR001653">
    <property type="entry name" value="DAP_epimerase_DapF"/>
</dbReference>
<protein>
    <recommendedName>
        <fullName evidence="3 8">Diaminopimelate epimerase</fullName>
        <shortName evidence="8">DAP epimerase</shortName>
        <ecNumber evidence="3 8">5.1.1.7</ecNumber>
    </recommendedName>
    <alternativeName>
        <fullName evidence="8">PLP-independent amino acid racemase</fullName>
    </alternativeName>
</protein>
<comment type="caution">
    <text evidence="8">Lacks conserved residue(s) required for the propagation of feature annotation.</text>
</comment>
<dbReference type="EC" id="5.1.1.7" evidence="3 8"/>
<dbReference type="UniPathway" id="UPA00034">
    <property type="reaction ID" value="UER00025"/>
</dbReference>
<feature type="binding site" evidence="8">
    <location>
        <position position="13"/>
    </location>
    <ligand>
        <name>substrate</name>
    </ligand>
</feature>
<comment type="similarity">
    <text evidence="2 8">Belongs to the diaminopimelate epimerase family.</text>
</comment>
<dbReference type="PANTHER" id="PTHR31689:SF0">
    <property type="entry name" value="DIAMINOPIMELATE EPIMERASE"/>
    <property type="match status" value="1"/>
</dbReference>
<dbReference type="InterPro" id="IPR018510">
    <property type="entry name" value="DAP_epimerase_AS"/>
</dbReference>
<dbReference type="GO" id="GO:0005829">
    <property type="term" value="C:cytosol"/>
    <property type="evidence" value="ECO:0007669"/>
    <property type="project" value="TreeGrafter"/>
</dbReference>
<dbReference type="Proteomes" id="UP000075531">
    <property type="component" value="Unassembled WGS sequence"/>
</dbReference>
<feature type="site" description="Could be important to modulate the pK values of the two catalytic cysteine residues" evidence="8">
    <location>
        <position position="167"/>
    </location>
</feature>
<feature type="binding site" evidence="8">
    <location>
        <begin position="217"/>
        <end position="218"/>
    </location>
    <ligand>
        <name>substrate</name>
    </ligand>
</feature>
<dbReference type="RefSeq" id="WP_066824437.1">
    <property type="nucleotide sequence ID" value="NZ_LTBA01000012.1"/>
</dbReference>
<keyword evidence="5 8" id="KW-0457">Lysine biosynthesis</keyword>
<dbReference type="SUPFAM" id="SSF54506">
    <property type="entry name" value="Diaminopimelate epimerase-like"/>
    <property type="match status" value="2"/>
</dbReference>
<dbReference type="Pfam" id="PF01678">
    <property type="entry name" value="DAP_epimerase"/>
    <property type="match status" value="2"/>
</dbReference>
<dbReference type="AlphaFoldDB" id="A0A151B4G3"/>
<dbReference type="PROSITE" id="PS01326">
    <property type="entry name" value="DAP_EPIMERASE"/>
    <property type="match status" value="1"/>
</dbReference>
<keyword evidence="11" id="KW-1185">Reference proteome</keyword>
<dbReference type="STRING" id="1121338.CLTEP_13690"/>
<comment type="pathway">
    <text evidence="1 8">Amino-acid biosynthesis; L-lysine biosynthesis via DAP pathway; DL-2,6-diaminopimelate from LL-2,6-diaminopimelate: step 1/1.</text>
</comment>
<comment type="function">
    <text evidence="8">Catalyzes the stereoinversion of LL-2,6-diaminopimelate (L,L-DAP) to meso-diaminopimelate (meso-DAP), a precursor of L-lysine and an essential component of the bacterial peptidoglycan.</text>
</comment>
<keyword evidence="4 8" id="KW-0028">Amino-acid biosynthesis</keyword>
<organism evidence="10 11">
    <name type="scientific">Clostridium tepidiprofundi DSM 19306</name>
    <dbReference type="NCBI Taxonomy" id="1121338"/>
    <lineage>
        <taxon>Bacteria</taxon>
        <taxon>Bacillati</taxon>
        <taxon>Bacillota</taxon>
        <taxon>Clostridia</taxon>
        <taxon>Eubacteriales</taxon>
        <taxon>Clostridiaceae</taxon>
        <taxon>Clostridium</taxon>
    </lineage>
</organism>
<evidence type="ECO:0000256" key="7">
    <source>
        <dbReference type="ARBA" id="ARBA00051712"/>
    </source>
</evidence>
<sequence length="323" mass="36751">MIIEILKCHGSGNDFLLIDEYNKQYNFSEENRKKLAIKLCDRNNGVGADGILFFCKSNECDAKMRIFNADGSEAEMCGNGLRCVGRYVSEMLSRNVVKIETMYEQYEVKYLSSFYENIKGVKVKINNISSDTRNIPINTSQKQFLFNKILDFSDKLAFSSISVSNPHLIAIVDNIDVNKLEEIGVKTNNSSILFPRGINVSFVKILNENSIYVKTYERGVGLTKSCGTGMMASSTVVCINEPCRFERTLNVYNDGGMIKCKITKEKESVFSAEFSGNATYMFKGKVEIDFQNFDDFSFTLQHNFDNENEEYDKFLKYTNMSIS</sequence>
<comment type="subunit">
    <text evidence="8">Homodimer.</text>
</comment>
<evidence type="ECO:0000256" key="2">
    <source>
        <dbReference type="ARBA" id="ARBA00010219"/>
    </source>
</evidence>
<dbReference type="PANTHER" id="PTHR31689">
    <property type="entry name" value="DIAMINOPIMELATE EPIMERASE, CHLOROPLASTIC"/>
    <property type="match status" value="1"/>
</dbReference>
<dbReference type="EMBL" id="LTBA01000012">
    <property type="protein sequence ID" value="KYH34652.1"/>
    <property type="molecule type" value="Genomic_DNA"/>
</dbReference>
<keyword evidence="8" id="KW-0963">Cytoplasm</keyword>
<dbReference type="Gene3D" id="3.10.310.10">
    <property type="entry name" value="Diaminopimelate Epimerase, Chain A, domain 1"/>
    <property type="match status" value="2"/>
</dbReference>
<gene>
    <name evidence="8 10" type="primary">dapF</name>
    <name evidence="10" type="ORF">CLTEP_13690</name>
</gene>
<evidence type="ECO:0000256" key="1">
    <source>
        <dbReference type="ARBA" id="ARBA00005196"/>
    </source>
</evidence>
<proteinExistence type="inferred from homology"/>
<evidence type="ECO:0000256" key="3">
    <source>
        <dbReference type="ARBA" id="ARBA00013080"/>
    </source>
</evidence>
<dbReference type="GO" id="GO:0008837">
    <property type="term" value="F:diaminopimelate epimerase activity"/>
    <property type="evidence" value="ECO:0007669"/>
    <property type="project" value="UniProtKB-UniRule"/>
</dbReference>
<name>A0A151B4G3_9CLOT</name>
<accession>A0A151B4G3</accession>
<evidence type="ECO:0000313" key="11">
    <source>
        <dbReference type="Proteomes" id="UP000075531"/>
    </source>
</evidence>
<dbReference type="NCBIfam" id="TIGR00652">
    <property type="entry name" value="DapF"/>
    <property type="match status" value="1"/>
</dbReference>
<feature type="active site" description="Proton donor" evidence="8">
    <location>
        <position position="77"/>
    </location>
</feature>
<evidence type="ECO:0000256" key="9">
    <source>
        <dbReference type="PROSITE-ProRule" id="PRU10125"/>
    </source>
</evidence>
<dbReference type="OrthoDB" id="9805408at2"/>